<keyword evidence="2" id="KW-1185">Reference proteome</keyword>
<dbReference type="Pfam" id="PF09684">
    <property type="entry name" value="Tail_P2_I"/>
    <property type="match status" value="1"/>
</dbReference>
<dbReference type="Proteomes" id="UP000634672">
    <property type="component" value="Unassembled WGS sequence"/>
</dbReference>
<organism evidence="1 2">
    <name type="scientific">Hungatella hominis</name>
    <dbReference type="NCBI Taxonomy" id="2763050"/>
    <lineage>
        <taxon>Bacteria</taxon>
        <taxon>Bacillati</taxon>
        <taxon>Bacillota</taxon>
        <taxon>Clostridia</taxon>
        <taxon>Lachnospirales</taxon>
        <taxon>Lachnospiraceae</taxon>
        <taxon>Hungatella</taxon>
    </lineage>
</organism>
<dbReference type="InterPro" id="IPR006521">
    <property type="entry name" value="Tail_protein_I"/>
</dbReference>
<sequence>MIRLSEAELTSVLPDYIKSDVDIQAISYAYKMGIQKLLSYSVLSELYGNIDNLPDTVLDLLALELRSQYYDESMNIEIKRNIIRNSLAWYAKGGTVSAVQEMVQTVFGEGKVIEWFDFGGEPGTFYVETDSELSPDGLNKFQRVIEQVKNSRSHLINVKIKRKIELLCPTVVAGYAARIMIARVGGEGNV</sequence>
<protein>
    <submittedName>
        <fullName evidence="1">Phage tail protein I</fullName>
    </submittedName>
</protein>
<dbReference type="EMBL" id="JACOPB010000034">
    <property type="protein sequence ID" value="MBC5712385.1"/>
    <property type="molecule type" value="Genomic_DNA"/>
</dbReference>
<dbReference type="NCBIfam" id="TIGR01634">
    <property type="entry name" value="tail_P2_I"/>
    <property type="match status" value="1"/>
</dbReference>
<accession>A0ABR7HGS3</accession>
<dbReference type="RefSeq" id="WP_187024805.1">
    <property type="nucleotide sequence ID" value="NZ_JACOPB010000034.1"/>
</dbReference>
<comment type="caution">
    <text evidence="1">The sequence shown here is derived from an EMBL/GenBank/DDBJ whole genome shotgun (WGS) entry which is preliminary data.</text>
</comment>
<evidence type="ECO:0000313" key="2">
    <source>
        <dbReference type="Proteomes" id="UP000634672"/>
    </source>
</evidence>
<reference evidence="1 2" key="1">
    <citation type="submission" date="2020-08" db="EMBL/GenBank/DDBJ databases">
        <title>Genome public.</title>
        <authorList>
            <person name="Liu C."/>
            <person name="Sun Q."/>
        </authorList>
    </citation>
    <scope>NUCLEOTIDE SEQUENCE [LARGE SCALE GENOMIC DNA]</scope>
    <source>
        <strain evidence="1 2">NSJ-66</strain>
    </source>
</reference>
<gene>
    <name evidence="1" type="ORF">H8S75_31280</name>
</gene>
<name>A0ABR7HGS3_9FIRM</name>
<evidence type="ECO:0000313" key="1">
    <source>
        <dbReference type="EMBL" id="MBC5712385.1"/>
    </source>
</evidence>
<proteinExistence type="predicted"/>